<comment type="caution">
    <text evidence="1">The sequence shown here is derived from an EMBL/GenBank/DDBJ whole genome shotgun (WGS) entry which is preliminary data.</text>
</comment>
<evidence type="ECO:0000313" key="1">
    <source>
        <dbReference type="EMBL" id="GFO21599.1"/>
    </source>
</evidence>
<gene>
    <name evidence="1" type="ORF">PoB_004810400</name>
</gene>
<sequence>MNYYRVILFVNFLDDDGRKNACDFQNKSKVTRNTSLIVFLSASDIAYYYFCSPSLAASTFISFEKPSYQTDGNPELSGRRIAQRFRKRMEMIEPLTFRMVSERANNGTTVISFMCKMRQKKINYDLLNRDPNG</sequence>
<organism evidence="1 2">
    <name type="scientific">Plakobranchus ocellatus</name>
    <dbReference type="NCBI Taxonomy" id="259542"/>
    <lineage>
        <taxon>Eukaryota</taxon>
        <taxon>Metazoa</taxon>
        <taxon>Spiralia</taxon>
        <taxon>Lophotrochozoa</taxon>
        <taxon>Mollusca</taxon>
        <taxon>Gastropoda</taxon>
        <taxon>Heterobranchia</taxon>
        <taxon>Euthyneura</taxon>
        <taxon>Panpulmonata</taxon>
        <taxon>Sacoglossa</taxon>
        <taxon>Placobranchoidea</taxon>
        <taxon>Plakobranchidae</taxon>
        <taxon>Plakobranchus</taxon>
    </lineage>
</organism>
<dbReference type="EMBL" id="BLXT01005266">
    <property type="protein sequence ID" value="GFO21599.1"/>
    <property type="molecule type" value="Genomic_DNA"/>
</dbReference>
<dbReference type="AlphaFoldDB" id="A0AAV4BTA4"/>
<name>A0AAV4BTA4_9GAST</name>
<reference evidence="1 2" key="1">
    <citation type="journal article" date="2021" name="Elife">
        <title>Chloroplast acquisition without the gene transfer in kleptoplastic sea slugs, Plakobranchus ocellatus.</title>
        <authorList>
            <person name="Maeda T."/>
            <person name="Takahashi S."/>
            <person name="Yoshida T."/>
            <person name="Shimamura S."/>
            <person name="Takaki Y."/>
            <person name="Nagai Y."/>
            <person name="Toyoda A."/>
            <person name="Suzuki Y."/>
            <person name="Arimoto A."/>
            <person name="Ishii H."/>
            <person name="Satoh N."/>
            <person name="Nishiyama T."/>
            <person name="Hasebe M."/>
            <person name="Maruyama T."/>
            <person name="Minagawa J."/>
            <person name="Obokata J."/>
            <person name="Shigenobu S."/>
        </authorList>
    </citation>
    <scope>NUCLEOTIDE SEQUENCE [LARGE SCALE GENOMIC DNA]</scope>
</reference>
<dbReference type="Proteomes" id="UP000735302">
    <property type="component" value="Unassembled WGS sequence"/>
</dbReference>
<keyword evidence="2" id="KW-1185">Reference proteome</keyword>
<proteinExistence type="predicted"/>
<evidence type="ECO:0000313" key="2">
    <source>
        <dbReference type="Proteomes" id="UP000735302"/>
    </source>
</evidence>
<accession>A0AAV4BTA4</accession>
<protein>
    <submittedName>
        <fullName evidence="1">Uncharacterized protein</fullName>
    </submittedName>
</protein>